<gene>
    <name evidence="3" type="ORF">EV666_102267</name>
</gene>
<organism evidence="3 4">
    <name type="scientific">Camelimonas lactis</name>
    <dbReference type="NCBI Taxonomy" id="659006"/>
    <lineage>
        <taxon>Bacteria</taxon>
        <taxon>Pseudomonadati</taxon>
        <taxon>Pseudomonadota</taxon>
        <taxon>Alphaproteobacteria</taxon>
        <taxon>Hyphomicrobiales</taxon>
        <taxon>Chelatococcaceae</taxon>
        <taxon>Camelimonas</taxon>
    </lineage>
</organism>
<accession>A0A4R2GW91</accession>
<dbReference type="PANTHER" id="PTHR36919">
    <property type="entry name" value="BLR1215 PROTEIN"/>
    <property type="match status" value="1"/>
</dbReference>
<dbReference type="PANTHER" id="PTHR36919:SF2">
    <property type="entry name" value="BLL6627 PROTEIN"/>
    <property type="match status" value="1"/>
</dbReference>
<reference evidence="3 4" key="1">
    <citation type="submission" date="2019-03" db="EMBL/GenBank/DDBJ databases">
        <title>Genomic Encyclopedia of Type Strains, Phase IV (KMG-IV): sequencing the most valuable type-strain genomes for metagenomic binning, comparative biology and taxonomic classification.</title>
        <authorList>
            <person name="Goeker M."/>
        </authorList>
    </citation>
    <scope>NUCLEOTIDE SEQUENCE [LARGE SCALE GENOMIC DNA]</scope>
    <source>
        <strain evidence="3 4">DSM 22958</strain>
    </source>
</reference>
<evidence type="ECO:0000256" key="1">
    <source>
        <dbReference type="SAM" id="SignalP"/>
    </source>
</evidence>
<keyword evidence="4" id="KW-1185">Reference proteome</keyword>
<protein>
    <submittedName>
        <fullName evidence="3">Uncharacterized protein (DUF2147 family)</fullName>
    </submittedName>
</protein>
<dbReference type="EMBL" id="SLWL01000002">
    <property type="protein sequence ID" value="TCO15288.1"/>
    <property type="molecule type" value="Genomic_DNA"/>
</dbReference>
<feature type="chain" id="PRO_5020475959" evidence="1">
    <location>
        <begin position="24"/>
        <end position="142"/>
    </location>
</feature>
<dbReference type="AlphaFoldDB" id="A0A4R2GW91"/>
<evidence type="ECO:0000313" key="4">
    <source>
        <dbReference type="Proteomes" id="UP000294881"/>
    </source>
</evidence>
<dbReference type="Proteomes" id="UP000294881">
    <property type="component" value="Unassembled WGS sequence"/>
</dbReference>
<proteinExistence type="predicted"/>
<dbReference type="Gene3D" id="2.40.128.520">
    <property type="match status" value="1"/>
</dbReference>
<evidence type="ECO:0000313" key="3">
    <source>
        <dbReference type="EMBL" id="TCO15288.1"/>
    </source>
</evidence>
<name>A0A4R2GW91_9HYPH</name>
<evidence type="ECO:0000259" key="2">
    <source>
        <dbReference type="Pfam" id="PF09917"/>
    </source>
</evidence>
<dbReference type="Pfam" id="PF09917">
    <property type="entry name" value="DUF2147"/>
    <property type="match status" value="1"/>
</dbReference>
<dbReference type="InterPro" id="IPR019223">
    <property type="entry name" value="DUF2147"/>
</dbReference>
<keyword evidence="1" id="KW-0732">Signal</keyword>
<dbReference type="RefSeq" id="WP_132003586.1">
    <property type="nucleotide sequence ID" value="NZ_JBHUNN010000002.1"/>
</dbReference>
<feature type="signal peptide" evidence="1">
    <location>
        <begin position="1"/>
        <end position="23"/>
    </location>
</feature>
<feature type="domain" description="DUF2147" evidence="2">
    <location>
        <begin position="33"/>
        <end position="140"/>
    </location>
</feature>
<sequence length="142" mass="14857">MLPVIFRGAVAGIGLLTALGATGAIGQTADVNGVWLTSSGDTRVKISPCGGAWCGLIVWTRNGARDAKNPDPAKRDRSLAGVQMISGMKRGADGNYSGQLYNPMDGKTYTGKLQPVSATELKLKGCVMGGLICKSQTWTRVQ</sequence>
<dbReference type="OrthoDB" id="9811671at2"/>
<comment type="caution">
    <text evidence="3">The sequence shown here is derived from an EMBL/GenBank/DDBJ whole genome shotgun (WGS) entry which is preliminary data.</text>
</comment>